<proteinExistence type="inferred from homology"/>
<evidence type="ECO:0000313" key="6">
    <source>
        <dbReference type="EMBL" id="EPD99037.1"/>
    </source>
</evidence>
<dbReference type="HOGENOM" id="CLU_039613_6_4_4"/>
<evidence type="ECO:0000256" key="1">
    <source>
        <dbReference type="ARBA" id="ARBA00009437"/>
    </source>
</evidence>
<keyword evidence="2" id="KW-0805">Transcription regulation</keyword>
<dbReference type="Proteomes" id="UP000014400">
    <property type="component" value="Unassembled WGS sequence"/>
</dbReference>
<reference evidence="6 7" key="1">
    <citation type="submission" date="2013-04" db="EMBL/GenBank/DDBJ databases">
        <title>The Genome Sequence of Sutterella wadsworthensis HGA0223.</title>
        <authorList>
            <consortium name="The Broad Institute Genomics Platform"/>
            <person name="Earl A."/>
            <person name="Ward D."/>
            <person name="Feldgarden M."/>
            <person name="Gevers D."/>
            <person name="Schmidt T.M."/>
            <person name="Dover J."/>
            <person name="Dai D."/>
            <person name="Walker B."/>
            <person name="Young S."/>
            <person name="Zeng Q."/>
            <person name="Gargeya S."/>
            <person name="Fitzgerald M."/>
            <person name="Haas B."/>
            <person name="Abouelleil A."/>
            <person name="Allen A.W."/>
            <person name="Alvarado L."/>
            <person name="Arachchi H.M."/>
            <person name="Berlin A.M."/>
            <person name="Chapman S.B."/>
            <person name="Gainer-Dewar J."/>
            <person name="Goldberg J."/>
            <person name="Griggs A."/>
            <person name="Gujja S."/>
            <person name="Hansen M."/>
            <person name="Howarth C."/>
            <person name="Imamovic A."/>
            <person name="Ireland A."/>
            <person name="Larimer J."/>
            <person name="McCowan C."/>
            <person name="Murphy C."/>
            <person name="Pearson M."/>
            <person name="Poon T.W."/>
            <person name="Priest M."/>
            <person name="Roberts A."/>
            <person name="Saif S."/>
            <person name="Shea T."/>
            <person name="Sisk P."/>
            <person name="Sykes S."/>
            <person name="Wortman J."/>
            <person name="Nusbaum C."/>
            <person name="Birren B."/>
        </authorList>
    </citation>
    <scope>NUCLEOTIDE SEQUENCE [LARGE SCALE GENOMIC DNA]</scope>
    <source>
        <strain evidence="6 7">HGA0223</strain>
    </source>
</reference>
<keyword evidence="3" id="KW-0238">DNA-binding</keyword>
<dbReference type="SUPFAM" id="SSF46785">
    <property type="entry name" value="Winged helix' DNA-binding domain"/>
    <property type="match status" value="1"/>
</dbReference>
<dbReference type="GeneID" id="64060901"/>
<dbReference type="PROSITE" id="PS50931">
    <property type="entry name" value="HTH_LYSR"/>
    <property type="match status" value="1"/>
</dbReference>
<feature type="domain" description="HTH lysR-type" evidence="5">
    <location>
        <begin position="2"/>
        <end position="59"/>
    </location>
</feature>
<dbReference type="PRINTS" id="PR00039">
    <property type="entry name" value="HTHLYSR"/>
</dbReference>
<evidence type="ECO:0000313" key="7">
    <source>
        <dbReference type="Proteomes" id="UP000014400"/>
    </source>
</evidence>
<dbReference type="RefSeq" id="WP_005428772.1">
    <property type="nucleotide sequence ID" value="NZ_KE150480.1"/>
</dbReference>
<keyword evidence="7" id="KW-1185">Reference proteome</keyword>
<name>S3BY94_9BURK</name>
<gene>
    <name evidence="6" type="ORF">HMPREF1476_01308</name>
</gene>
<evidence type="ECO:0000259" key="5">
    <source>
        <dbReference type="PROSITE" id="PS50931"/>
    </source>
</evidence>
<dbReference type="PANTHER" id="PTHR30346">
    <property type="entry name" value="TRANSCRIPTIONAL DUAL REGULATOR HCAR-RELATED"/>
    <property type="match status" value="1"/>
</dbReference>
<dbReference type="Pfam" id="PF03466">
    <property type="entry name" value="LysR_substrate"/>
    <property type="match status" value="1"/>
</dbReference>
<dbReference type="STRING" id="1203554.HMPREF1476_01308"/>
<evidence type="ECO:0000256" key="3">
    <source>
        <dbReference type="ARBA" id="ARBA00023125"/>
    </source>
</evidence>
<evidence type="ECO:0000256" key="2">
    <source>
        <dbReference type="ARBA" id="ARBA00023015"/>
    </source>
</evidence>
<dbReference type="GO" id="GO:0003700">
    <property type="term" value="F:DNA-binding transcription factor activity"/>
    <property type="evidence" value="ECO:0007669"/>
    <property type="project" value="InterPro"/>
</dbReference>
<dbReference type="InterPro" id="IPR036390">
    <property type="entry name" value="WH_DNA-bd_sf"/>
</dbReference>
<dbReference type="PANTHER" id="PTHR30346:SF28">
    <property type="entry name" value="HTH-TYPE TRANSCRIPTIONAL REGULATOR CYNR"/>
    <property type="match status" value="1"/>
</dbReference>
<accession>S3BY94</accession>
<dbReference type="FunFam" id="1.10.10.10:FF:000001">
    <property type="entry name" value="LysR family transcriptional regulator"/>
    <property type="match status" value="1"/>
</dbReference>
<evidence type="ECO:0000256" key="4">
    <source>
        <dbReference type="ARBA" id="ARBA00023163"/>
    </source>
</evidence>
<dbReference type="AlphaFoldDB" id="S3BY94"/>
<dbReference type="PATRIC" id="fig|1203554.3.peg.1368"/>
<comment type="caution">
    <text evidence="6">The sequence shown here is derived from an EMBL/GenBank/DDBJ whole genome shotgun (WGS) entry which is preliminary data.</text>
</comment>
<dbReference type="GO" id="GO:0003677">
    <property type="term" value="F:DNA binding"/>
    <property type="evidence" value="ECO:0007669"/>
    <property type="project" value="UniProtKB-KW"/>
</dbReference>
<protein>
    <recommendedName>
        <fullName evidence="5">HTH lysR-type domain-containing protein</fullName>
    </recommendedName>
</protein>
<keyword evidence="4" id="KW-0804">Transcription</keyword>
<dbReference type="Gene3D" id="3.40.190.290">
    <property type="match status" value="1"/>
</dbReference>
<dbReference type="EMBL" id="ATCF01000018">
    <property type="protein sequence ID" value="EPD99037.1"/>
    <property type="molecule type" value="Genomic_DNA"/>
</dbReference>
<dbReference type="InterPro" id="IPR000847">
    <property type="entry name" value="LysR_HTH_N"/>
</dbReference>
<dbReference type="GO" id="GO:0032993">
    <property type="term" value="C:protein-DNA complex"/>
    <property type="evidence" value="ECO:0007669"/>
    <property type="project" value="TreeGrafter"/>
</dbReference>
<comment type="similarity">
    <text evidence="1">Belongs to the LysR transcriptional regulatory family.</text>
</comment>
<dbReference type="InterPro" id="IPR005119">
    <property type="entry name" value="LysR_subst-bd"/>
</dbReference>
<dbReference type="Pfam" id="PF00126">
    <property type="entry name" value="HTH_1"/>
    <property type="match status" value="1"/>
</dbReference>
<dbReference type="InterPro" id="IPR036388">
    <property type="entry name" value="WH-like_DNA-bd_sf"/>
</dbReference>
<dbReference type="eggNOG" id="COG0583">
    <property type="taxonomic scope" value="Bacteria"/>
</dbReference>
<sequence length="296" mass="32191">MFEPRHLKAYLALVKCMHFGRAAEMLGISQPTLSQQIRMLEEAVGAPLINRSNRTMELTPVGRVFAEDAQQILTLMERAKRNAEDILSGEEAEVKLGVCPGTISSGFLINLLAESRRRWPRIKVLTEVSPPTNLAARLSKGQIDIYAGLTTGVDFPQTVTSQVIAEWDAVLAVPRSRLVLEETTSPEFLKDETFIYLEGGEAGYPHVVESILGFTPKSTLSTPSSRLMMAYVDAGYGVALIPAPDATIRGTNTLIRAVAGGRGVMKARAARLAVNNAPAVRRVYDVILALSRNGSE</sequence>
<dbReference type="CDD" id="cd05466">
    <property type="entry name" value="PBP2_LTTR_substrate"/>
    <property type="match status" value="1"/>
</dbReference>
<dbReference type="SUPFAM" id="SSF53850">
    <property type="entry name" value="Periplasmic binding protein-like II"/>
    <property type="match status" value="1"/>
</dbReference>
<organism evidence="6 7">
    <name type="scientific">Sutterella wadsworthensis HGA0223</name>
    <dbReference type="NCBI Taxonomy" id="1203554"/>
    <lineage>
        <taxon>Bacteria</taxon>
        <taxon>Pseudomonadati</taxon>
        <taxon>Pseudomonadota</taxon>
        <taxon>Betaproteobacteria</taxon>
        <taxon>Burkholderiales</taxon>
        <taxon>Sutterellaceae</taxon>
        <taxon>Sutterella</taxon>
    </lineage>
</organism>
<dbReference type="Gene3D" id="1.10.10.10">
    <property type="entry name" value="Winged helix-like DNA-binding domain superfamily/Winged helix DNA-binding domain"/>
    <property type="match status" value="1"/>
</dbReference>